<dbReference type="HOGENOM" id="CLU_2965008_0_0_1"/>
<reference evidence="2" key="2">
    <citation type="submission" date="2018-05" db="EMBL/GenBank/DDBJ databases">
        <title>OpunRS2 (Oryza punctata Reference Sequence Version 2).</title>
        <authorList>
            <person name="Zhang J."/>
            <person name="Kudrna D."/>
            <person name="Lee S."/>
            <person name="Talag J."/>
            <person name="Welchert J."/>
            <person name="Wing R.A."/>
        </authorList>
    </citation>
    <scope>NUCLEOTIDE SEQUENCE [LARGE SCALE GENOMIC DNA]</scope>
</reference>
<dbReference type="Gramene" id="OPUNC09G09110.1">
    <property type="protein sequence ID" value="OPUNC09G09110.1"/>
    <property type="gene ID" value="OPUNC09G09110"/>
</dbReference>
<dbReference type="AlphaFoldDB" id="A0A0E0M1B6"/>
<evidence type="ECO:0000313" key="3">
    <source>
        <dbReference type="Proteomes" id="UP000026962"/>
    </source>
</evidence>
<evidence type="ECO:0000256" key="1">
    <source>
        <dbReference type="SAM" id="MobiDB-lite"/>
    </source>
</evidence>
<name>A0A0E0M1B6_ORYPU</name>
<accession>A0A0E0M1B6</accession>
<reference evidence="2" key="1">
    <citation type="submission" date="2015-04" db="UniProtKB">
        <authorList>
            <consortium name="EnsemblPlants"/>
        </authorList>
    </citation>
    <scope>IDENTIFICATION</scope>
</reference>
<feature type="compositionally biased region" description="Low complexity" evidence="1">
    <location>
        <begin position="36"/>
        <end position="51"/>
    </location>
</feature>
<organism evidence="2">
    <name type="scientific">Oryza punctata</name>
    <name type="common">Red rice</name>
    <dbReference type="NCBI Taxonomy" id="4537"/>
    <lineage>
        <taxon>Eukaryota</taxon>
        <taxon>Viridiplantae</taxon>
        <taxon>Streptophyta</taxon>
        <taxon>Embryophyta</taxon>
        <taxon>Tracheophyta</taxon>
        <taxon>Spermatophyta</taxon>
        <taxon>Magnoliopsida</taxon>
        <taxon>Liliopsida</taxon>
        <taxon>Poales</taxon>
        <taxon>Poaceae</taxon>
        <taxon>BOP clade</taxon>
        <taxon>Oryzoideae</taxon>
        <taxon>Oryzeae</taxon>
        <taxon>Oryzinae</taxon>
        <taxon>Oryza</taxon>
    </lineage>
</organism>
<dbReference type="Proteomes" id="UP000026962">
    <property type="component" value="Chromosome 9"/>
</dbReference>
<keyword evidence="3" id="KW-1185">Reference proteome</keyword>
<protein>
    <submittedName>
        <fullName evidence="2">Uncharacterized protein</fullName>
    </submittedName>
</protein>
<feature type="region of interest" description="Disordered" evidence="1">
    <location>
        <begin position="27"/>
        <end position="59"/>
    </location>
</feature>
<proteinExistence type="predicted"/>
<dbReference type="EnsemblPlants" id="OPUNC09G09110.1">
    <property type="protein sequence ID" value="OPUNC09G09110.1"/>
    <property type="gene ID" value="OPUNC09G09110"/>
</dbReference>
<evidence type="ECO:0000313" key="2">
    <source>
        <dbReference type="EnsemblPlants" id="OPUNC09G09110.1"/>
    </source>
</evidence>
<sequence length="59" mass="6443">MVAYCHANEYDSLREMSDKLRWQLVDAHGQNDRPQPARSSGGEAAAAARGEPPLPPPRA</sequence>